<dbReference type="NCBIfam" id="TIGR00152">
    <property type="entry name" value="dephospho-CoA kinase"/>
    <property type="match status" value="1"/>
</dbReference>
<keyword evidence="3 5" id="KW-0067">ATP-binding</keyword>
<comment type="similarity">
    <text evidence="1 5">Belongs to the CoaE family.</text>
</comment>
<keyword evidence="5" id="KW-0963">Cytoplasm</keyword>
<dbReference type="PANTHER" id="PTHR10695:SF46">
    <property type="entry name" value="BIFUNCTIONAL COENZYME A SYNTHASE-RELATED"/>
    <property type="match status" value="1"/>
</dbReference>
<evidence type="ECO:0000256" key="1">
    <source>
        <dbReference type="ARBA" id="ARBA00009018"/>
    </source>
</evidence>
<proteinExistence type="inferred from homology"/>
<dbReference type="PROSITE" id="PS51219">
    <property type="entry name" value="DPCK"/>
    <property type="match status" value="1"/>
</dbReference>
<evidence type="ECO:0000313" key="8">
    <source>
        <dbReference type="Proteomes" id="UP001595812"/>
    </source>
</evidence>
<dbReference type="CDD" id="cd02022">
    <property type="entry name" value="DPCK"/>
    <property type="match status" value="1"/>
</dbReference>
<comment type="caution">
    <text evidence="7">The sequence shown here is derived from an EMBL/GenBank/DDBJ whole genome shotgun (WGS) entry which is preliminary data.</text>
</comment>
<accession>A0ABV8ADP9</accession>
<dbReference type="PANTHER" id="PTHR10695">
    <property type="entry name" value="DEPHOSPHO-COA KINASE-RELATED"/>
    <property type="match status" value="1"/>
</dbReference>
<evidence type="ECO:0000256" key="4">
    <source>
        <dbReference type="ARBA" id="ARBA00022993"/>
    </source>
</evidence>
<evidence type="ECO:0000256" key="3">
    <source>
        <dbReference type="ARBA" id="ARBA00022840"/>
    </source>
</evidence>
<protein>
    <recommendedName>
        <fullName evidence="5 6">Dephospho-CoA kinase</fullName>
        <ecNumber evidence="5 6">2.7.1.24</ecNumber>
    </recommendedName>
    <alternativeName>
        <fullName evidence="5">Dephosphocoenzyme A kinase</fullName>
    </alternativeName>
</protein>
<evidence type="ECO:0000313" key="7">
    <source>
        <dbReference type="EMBL" id="MFC3875770.1"/>
    </source>
</evidence>
<keyword evidence="8" id="KW-1185">Reference proteome</keyword>
<dbReference type="EC" id="2.7.1.24" evidence="5 6"/>
<dbReference type="Pfam" id="PF01121">
    <property type="entry name" value="CoaE"/>
    <property type="match status" value="1"/>
</dbReference>
<sequence>MKIVGITGGIGSGKTTVCSFFESWGVPVYYADKEAKALMNRSKVIRRKLTSLFGEASYVNDELNRDFIRKQIFENAGLLEQMNSIVHPKVASNFKRWVKKQDAPYILKEAAIIFEIGQEHAYDAVILVVANEDERIKRVIKRDCKTAKEVKAIIENQWPDSEKEKKADFTITNNRLDKAEKEALAIHKTLLKN</sequence>
<dbReference type="HAMAP" id="MF_00376">
    <property type="entry name" value="Dephospho_CoA_kinase"/>
    <property type="match status" value="1"/>
</dbReference>
<feature type="binding site" evidence="5">
    <location>
        <begin position="11"/>
        <end position="16"/>
    </location>
    <ligand>
        <name>ATP</name>
        <dbReference type="ChEBI" id="CHEBI:30616"/>
    </ligand>
</feature>
<gene>
    <name evidence="5 7" type="primary">coaE</name>
    <name evidence="7" type="ORF">ACFOSX_00875</name>
</gene>
<comment type="subcellular location">
    <subcellularLocation>
        <location evidence="5">Cytoplasm</location>
    </subcellularLocation>
</comment>
<comment type="function">
    <text evidence="5">Catalyzes the phosphorylation of the 3'-hydroxyl group of dephosphocoenzyme A to form coenzyme A.</text>
</comment>
<dbReference type="EMBL" id="JBHSAT010000002">
    <property type="protein sequence ID" value="MFC3875770.1"/>
    <property type="molecule type" value="Genomic_DNA"/>
</dbReference>
<dbReference type="InterPro" id="IPR027417">
    <property type="entry name" value="P-loop_NTPase"/>
</dbReference>
<evidence type="ECO:0000256" key="5">
    <source>
        <dbReference type="HAMAP-Rule" id="MF_00376"/>
    </source>
</evidence>
<keyword evidence="5 7" id="KW-0418">Kinase</keyword>
<keyword evidence="5 7" id="KW-0808">Transferase</keyword>
<dbReference type="Gene3D" id="3.40.50.300">
    <property type="entry name" value="P-loop containing nucleotide triphosphate hydrolases"/>
    <property type="match status" value="1"/>
</dbReference>
<dbReference type="InterPro" id="IPR001977">
    <property type="entry name" value="Depp_CoAkinase"/>
</dbReference>
<keyword evidence="4 5" id="KW-0173">Coenzyme A biosynthesis</keyword>
<reference evidence="8" key="1">
    <citation type="journal article" date="2019" name="Int. J. Syst. Evol. Microbiol.">
        <title>The Global Catalogue of Microorganisms (GCM) 10K type strain sequencing project: providing services to taxonomists for standard genome sequencing and annotation.</title>
        <authorList>
            <consortium name="The Broad Institute Genomics Platform"/>
            <consortium name="The Broad Institute Genome Sequencing Center for Infectious Disease"/>
            <person name="Wu L."/>
            <person name="Ma J."/>
        </authorList>
    </citation>
    <scope>NUCLEOTIDE SEQUENCE [LARGE SCALE GENOMIC DNA]</scope>
    <source>
        <strain evidence="8">CECT 8979</strain>
    </source>
</reference>
<comment type="pathway">
    <text evidence="5">Cofactor biosynthesis; coenzyme A biosynthesis; CoA from (R)-pantothenate: step 5/5.</text>
</comment>
<dbReference type="Proteomes" id="UP001595812">
    <property type="component" value="Unassembled WGS sequence"/>
</dbReference>
<dbReference type="SUPFAM" id="SSF52540">
    <property type="entry name" value="P-loop containing nucleoside triphosphate hydrolases"/>
    <property type="match status" value="1"/>
</dbReference>
<keyword evidence="2 5" id="KW-0547">Nucleotide-binding</keyword>
<comment type="catalytic activity">
    <reaction evidence="5">
        <text>3'-dephospho-CoA + ATP = ADP + CoA + H(+)</text>
        <dbReference type="Rhea" id="RHEA:18245"/>
        <dbReference type="ChEBI" id="CHEBI:15378"/>
        <dbReference type="ChEBI" id="CHEBI:30616"/>
        <dbReference type="ChEBI" id="CHEBI:57287"/>
        <dbReference type="ChEBI" id="CHEBI:57328"/>
        <dbReference type="ChEBI" id="CHEBI:456216"/>
        <dbReference type="EC" id="2.7.1.24"/>
    </reaction>
</comment>
<organism evidence="7 8">
    <name type="scientific">Winogradskyella maritima</name>
    <dbReference type="NCBI Taxonomy" id="1517766"/>
    <lineage>
        <taxon>Bacteria</taxon>
        <taxon>Pseudomonadati</taxon>
        <taxon>Bacteroidota</taxon>
        <taxon>Flavobacteriia</taxon>
        <taxon>Flavobacteriales</taxon>
        <taxon>Flavobacteriaceae</taxon>
        <taxon>Winogradskyella</taxon>
    </lineage>
</organism>
<dbReference type="RefSeq" id="WP_386096065.1">
    <property type="nucleotide sequence ID" value="NZ_JBHSAT010000002.1"/>
</dbReference>
<dbReference type="GO" id="GO:0004140">
    <property type="term" value="F:dephospho-CoA kinase activity"/>
    <property type="evidence" value="ECO:0007669"/>
    <property type="project" value="UniProtKB-EC"/>
</dbReference>
<evidence type="ECO:0000256" key="2">
    <source>
        <dbReference type="ARBA" id="ARBA00022741"/>
    </source>
</evidence>
<evidence type="ECO:0000256" key="6">
    <source>
        <dbReference type="NCBIfam" id="TIGR00152"/>
    </source>
</evidence>
<name>A0ABV8ADP9_9FLAO</name>